<name>A0ABN8QR35_9CNID</name>
<accession>A0ABN8QR35</accession>
<evidence type="ECO:0000313" key="2">
    <source>
        <dbReference type="Proteomes" id="UP001159427"/>
    </source>
</evidence>
<organism evidence="1 2">
    <name type="scientific">Porites evermanni</name>
    <dbReference type="NCBI Taxonomy" id="104178"/>
    <lineage>
        <taxon>Eukaryota</taxon>
        <taxon>Metazoa</taxon>
        <taxon>Cnidaria</taxon>
        <taxon>Anthozoa</taxon>
        <taxon>Hexacorallia</taxon>
        <taxon>Scleractinia</taxon>
        <taxon>Fungiina</taxon>
        <taxon>Poritidae</taxon>
        <taxon>Porites</taxon>
    </lineage>
</organism>
<proteinExistence type="predicted"/>
<keyword evidence="2" id="KW-1185">Reference proteome</keyword>
<gene>
    <name evidence="1" type="ORF">PEVE_00005798</name>
</gene>
<protein>
    <submittedName>
        <fullName evidence="1">Uncharacterized protein</fullName>
    </submittedName>
</protein>
<dbReference type="EMBL" id="CALNXI010001370">
    <property type="protein sequence ID" value="CAH3166686.1"/>
    <property type="molecule type" value="Genomic_DNA"/>
</dbReference>
<evidence type="ECO:0000313" key="1">
    <source>
        <dbReference type="EMBL" id="CAH3166686.1"/>
    </source>
</evidence>
<comment type="caution">
    <text evidence="1">The sequence shown here is derived from an EMBL/GenBank/DDBJ whole genome shotgun (WGS) entry which is preliminary data.</text>
</comment>
<sequence length="120" mass="14205">MNTGHHKGKKKSNHHRRRFWTRPGRTSAWSDNFINGTMIEEEWRENFRMSKTSLLKLAEELRPYIEGKETIIHSPVDVVKQVALTLYYLSDEAYFFLTFSVDLDIFWSDKLQASTVYTSQ</sequence>
<reference evidence="1 2" key="1">
    <citation type="submission" date="2022-05" db="EMBL/GenBank/DDBJ databases">
        <authorList>
            <consortium name="Genoscope - CEA"/>
            <person name="William W."/>
        </authorList>
    </citation>
    <scope>NUCLEOTIDE SEQUENCE [LARGE SCALE GENOMIC DNA]</scope>
</reference>
<dbReference type="Proteomes" id="UP001159427">
    <property type="component" value="Unassembled WGS sequence"/>
</dbReference>